<reference evidence="1 2" key="1">
    <citation type="submission" date="2018-08" db="EMBL/GenBank/DDBJ databases">
        <title>Genomic investigation of the strawberry pathogen Phytophthora fragariae indicates pathogenicity is determined by transcriptional variation in three key races.</title>
        <authorList>
            <person name="Adams T.M."/>
            <person name="Armitage A.D."/>
            <person name="Sobczyk M.K."/>
            <person name="Bates H.J."/>
            <person name="Dunwell J.M."/>
            <person name="Nellist C.F."/>
            <person name="Harrison R.J."/>
        </authorList>
    </citation>
    <scope>NUCLEOTIDE SEQUENCE [LARGE SCALE GENOMIC DNA]</scope>
    <source>
        <strain evidence="1 2">SCRP333</strain>
    </source>
</reference>
<dbReference type="EMBL" id="QXFT01003291">
    <property type="protein sequence ID" value="KAE9287287.1"/>
    <property type="molecule type" value="Genomic_DNA"/>
</dbReference>
<comment type="caution">
    <text evidence="1">The sequence shown here is derived from an EMBL/GenBank/DDBJ whole genome shotgun (WGS) entry which is preliminary data.</text>
</comment>
<proteinExistence type="predicted"/>
<name>A0A6A4CBC7_9STRA</name>
<keyword evidence="2" id="KW-1185">Reference proteome</keyword>
<sequence length="153" mass="16981">MPSVLLVSTVVPVDLVRGSCFDVSASAWYVISSLSLRLVQTTKGCWSHLRSPRKRITSACRGLETPSHVGAGSRRVLGLSRSPEYQSFQRWIKPSATLRSTRTALLLACVDALPGRQCAPRFEYPYLELFRQVIYAAIEVHRAHLAIIGTQLV</sequence>
<gene>
    <name evidence="1" type="ORF">PR003_g26087</name>
</gene>
<dbReference type="AlphaFoldDB" id="A0A6A4CBC7"/>
<protein>
    <submittedName>
        <fullName evidence="1">Uncharacterized protein</fullName>
    </submittedName>
</protein>
<accession>A0A6A4CBC7</accession>
<evidence type="ECO:0000313" key="2">
    <source>
        <dbReference type="Proteomes" id="UP000434957"/>
    </source>
</evidence>
<evidence type="ECO:0000313" key="1">
    <source>
        <dbReference type="EMBL" id="KAE9287287.1"/>
    </source>
</evidence>
<dbReference type="Proteomes" id="UP000434957">
    <property type="component" value="Unassembled WGS sequence"/>
</dbReference>
<organism evidence="1 2">
    <name type="scientific">Phytophthora rubi</name>
    <dbReference type="NCBI Taxonomy" id="129364"/>
    <lineage>
        <taxon>Eukaryota</taxon>
        <taxon>Sar</taxon>
        <taxon>Stramenopiles</taxon>
        <taxon>Oomycota</taxon>
        <taxon>Peronosporomycetes</taxon>
        <taxon>Peronosporales</taxon>
        <taxon>Peronosporaceae</taxon>
        <taxon>Phytophthora</taxon>
    </lineage>
</organism>